<dbReference type="AlphaFoldDB" id="A0A1Q4V8K8"/>
<dbReference type="STRING" id="1048205.AB852_15580"/>
<evidence type="ECO:0000313" key="3">
    <source>
        <dbReference type="Proteomes" id="UP000186455"/>
    </source>
</evidence>
<sequence length="257" mass="27177">MGASWAVLTAELTKIRTVRSTLWTFVLTFLVSVVIGLSLGLAVRGTFDDRTPQERANFDAVYTGFQGLTFSQIILLVFGVLVVSTEYTSGTIRTSLAAVPRRGLFYGAKITVGTLLAAGVALASAFITFFVAQAALGPHSTSFDAPGSARAVWGAALYMTLMCAFAMGAATMLRSSVLALALLVPLFFIVSPILNIIPGVEKAARYLPDQAGAVLMRVVERDDMTTAYGPGTAVLVLVAWTVAAVLGGYAVLRRRDA</sequence>
<proteinExistence type="predicted"/>
<evidence type="ECO:0000256" key="1">
    <source>
        <dbReference type="SAM" id="Phobius"/>
    </source>
</evidence>
<feature type="transmembrane region" description="Helical" evidence="1">
    <location>
        <begin position="104"/>
        <end position="131"/>
    </location>
</feature>
<gene>
    <name evidence="2" type="ORF">AB852_15580</name>
</gene>
<keyword evidence="1" id="KW-1133">Transmembrane helix</keyword>
<feature type="transmembrane region" description="Helical" evidence="1">
    <location>
        <begin position="151"/>
        <end position="170"/>
    </location>
</feature>
<reference evidence="2 3" key="1">
    <citation type="submission" date="2015-06" db="EMBL/GenBank/DDBJ databases">
        <title>Cloning and characterization of the uncialamcin biosynthetic gene cluster.</title>
        <authorList>
            <person name="Yan X."/>
            <person name="Huang T."/>
            <person name="Ge H."/>
            <person name="Shen B."/>
        </authorList>
    </citation>
    <scope>NUCLEOTIDE SEQUENCE [LARGE SCALE GENOMIC DNA]</scope>
    <source>
        <strain evidence="2 3">DCA2648</strain>
    </source>
</reference>
<name>A0A1Q4V8K8_9ACTN</name>
<dbReference type="GO" id="GO:0140359">
    <property type="term" value="F:ABC-type transporter activity"/>
    <property type="evidence" value="ECO:0007669"/>
    <property type="project" value="InterPro"/>
</dbReference>
<comment type="caution">
    <text evidence="2">The sequence shown here is derived from an EMBL/GenBank/DDBJ whole genome shotgun (WGS) entry which is preliminary data.</text>
</comment>
<organism evidence="2 3">
    <name type="scientific">Streptomyces uncialis</name>
    <dbReference type="NCBI Taxonomy" id="1048205"/>
    <lineage>
        <taxon>Bacteria</taxon>
        <taxon>Bacillati</taxon>
        <taxon>Actinomycetota</taxon>
        <taxon>Actinomycetes</taxon>
        <taxon>Kitasatosporales</taxon>
        <taxon>Streptomycetaceae</taxon>
        <taxon>Streptomyces</taxon>
    </lineage>
</organism>
<feature type="transmembrane region" description="Helical" evidence="1">
    <location>
        <begin position="21"/>
        <end position="43"/>
    </location>
</feature>
<protein>
    <recommendedName>
        <fullName evidence="4">ABC transporter</fullName>
    </recommendedName>
</protein>
<dbReference type="GO" id="GO:0005886">
    <property type="term" value="C:plasma membrane"/>
    <property type="evidence" value="ECO:0007669"/>
    <property type="project" value="UniProtKB-SubCell"/>
</dbReference>
<keyword evidence="1" id="KW-0812">Transmembrane</keyword>
<evidence type="ECO:0000313" key="2">
    <source>
        <dbReference type="EMBL" id="OKH94070.1"/>
    </source>
</evidence>
<dbReference type="Proteomes" id="UP000186455">
    <property type="component" value="Unassembled WGS sequence"/>
</dbReference>
<dbReference type="Pfam" id="PF12679">
    <property type="entry name" value="ABC2_membrane_2"/>
    <property type="match status" value="1"/>
</dbReference>
<dbReference type="EMBL" id="LFBV01000003">
    <property type="protein sequence ID" value="OKH94070.1"/>
    <property type="molecule type" value="Genomic_DNA"/>
</dbReference>
<feature type="transmembrane region" description="Helical" evidence="1">
    <location>
        <begin position="63"/>
        <end position="83"/>
    </location>
</feature>
<feature type="transmembrane region" description="Helical" evidence="1">
    <location>
        <begin position="233"/>
        <end position="252"/>
    </location>
</feature>
<accession>A0A1Q4V8K8</accession>
<evidence type="ECO:0008006" key="4">
    <source>
        <dbReference type="Google" id="ProtNLM"/>
    </source>
</evidence>
<keyword evidence="1" id="KW-0472">Membrane</keyword>
<dbReference type="RefSeq" id="WP_073788574.1">
    <property type="nucleotide sequence ID" value="NZ_JBITHB010000001.1"/>
</dbReference>
<keyword evidence="3" id="KW-1185">Reference proteome</keyword>
<feature type="transmembrane region" description="Helical" evidence="1">
    <location>
        <begin position="177"/>
        <end position="197"/>
    </location>
</feature>